<protein>
    <submittedName>
        <fullName evidence="2">DUF4270 family protein</fullName>
    </submittedName>
</protein>
<dbReference type="Proteomes" id="UP000597617">
    <property type="component" value="Unassembled WGS sequence"/>
</dbReference>
<organism evidence="2 3">
    <name type="scientific">Hymenobacter jeongseonensis</name>
    <dbReference type="NCBI Taxonomy" id="2791027"/>
    <lineage>
        <taxon>Bacteria</taxon>
        <taxon>Pseudomonadati</taxon>
        <taxon>Bacteroidota</taxon>
        <taxon>Cytophagia</taxon>
        <taxon>Cytophagales</taxon>
        <taxon>Hymenobacteraceae</taxon>
        <taxon>Hymenobacter</taxon>
    </lineage>
</organism>
<evidence type="ECO:0000313" key="2">
    <source>
        <dbReference type="EMBL" id="MBF9235983.1"/>
    </source>
</evidence>
<feature type="signal peptide" evidence="1">
    <location>
        <begin position="1"/>
        <end position="20"/>
    </location>
</feature>
<dbReference type="InterPro" id="IPR025366">
    <property type="entry name" value="DUF4270"/>
</dbReference>
<keyword evidence="1" id="KW-0732">Signal</keyword>
<feature type="chain" id="PRO_5045755195" evidence="1">
    <location>
        <begin position="21"/>
        <end position="493"/>
    </location>
</feature>
<comment type="caution">
    <text evidence="2">The sequence shown here is derived from an EMBL/GenBank/DDBJ whole genome shotgun (WGS) entry which is preliminary data.</text>
</comment>
<name>A0ABS0IC98_9BACT</name>
<dbReference type="PROSITE" id="PS51257">
    <property type="entry name" value="PROKAR_LIPOPROTEIN"/>
    <property type="match status" value="1"/>
</dbReference>
<evidence type="ECO:0000313" key="3">
    <source>
        <dbReference type="Proteomes" id="UP000597617"/>
    </source>
</evidence>
<reference evidence="2 3" key="1">
    <citation type="submission" date="2020-11" db="EMBL/GenBank/DDBJ databases">
        <authorList>
            <person name="Kim M.K."/>
        </authorList>
    </citation>
    <scope>NUCLEOTIDE SEQUENCE [LARGE SCALE GENOMIC DNA]</scope>
    <source>
        <strain evidence="2 3">BT683</strain>
    </source>
</reference>
<accession>A0ABS0IC98</accession>
<evidence type="ECO:0000256" key="1">
    <source>
        <dbReference type="SAM" id="SignalP"/>
    </source>
</evidence>
<dbReference type="Pfam" id="PF14092">
    <property type="entry name" value="DUF4270"/>
    <property type="match status" value="1"/>
</dbReference>
<keyword evidence="3" id="KW-1185">Reference proteome</keyword>
<proteinExistence type="predicted"/>
<gene>
    <name evidence="2" type="ORF">I2I05_01105</name>
</gene>
<dbReference type="EMBL" id="JADQDQ010000001">
    <property type="protein sequence ID" value="MBF9235983.1"/>
    <property type="molecule type" value="Genomic_DNA"/>
</dbReference>
<sequence>MNWLTSRCAPLVALSALALASCDGGTDLNVDLPDSTAISTEYTEYKDPLLDVATVRISPVQTLKTDHYLIGRLADNIVGTTEARAYFNVVTGSPADSLPSKFTRPVLDSVVIVMGFDKVHGSVVTPVHFDVFNLLTPLDERGAYNSGSTTAVGAPLGENLVSSLNRTTVVTDTTTSPVTTTVVPSPTIRLVLQRTAAVASPFAPAPAVSSAFFTNFYTALRSSTSGFTQAQLDGLLKGLAIAPSAGYSSGILSFGRSYNARLACFFHDEAATKPRSWHSYSVFFGPVFSNAGASPIRDPRYYTQITNTLTGTQLSSLTNPSQAVASTTLNGNSYVQEGVGLGTRITFRGLEALMNKPGLTVNRAELRVPVKPFSNALYSNPAAIYALEVDANNNALQRLSNFLPTDRVVQADGQNQLGTSQPALGTLVNASSTQPYYTLVITNYLQAYLTDKLDGNPASLVLVPNISSSSTLGLNRAVIDAANISLRVYYSKQ</sequence>
<dbReference type="RefSeq" id="WP_196280367.1">
    <property type="nucleotide sequence ID" value="NZ_JADQDQ010000001.1"/>
</dbReference>